<dbReference type="SMART" id="SM00363">
    <property type="entry name" value="S4"/>
    <property type="match status" value="1"/>
</dbReference>
<dbReference type="Gene3D" id="3.10.290.10">
    <property type="entry name" value="RNA-binding S4 domain"/>
    <property type="match status" value="1"/>
</dbReference>
<proteinExistence type="inferred from homology"/>
<dbReference type="Pfam" id="PF00163">
    <property type="entry name" value="Ribosomal_S4"/>
    <property type="match status" value="1"/>
</dbReference>
<evidence type="ECO:0000256" key="2">
    <source>
        <dbReference type="ARBA" id="ARBA00022730"/>
    </source>
</evidence>
<dbReference type="GO" id="GO:0006412">
    <property type="term" value="P:translation"/>
    <property type="evidence" value="ECO:0007669"/>
    <property type="project" value="InterPro"/>
</dbReference>
<sequence>MARDIESKCKKCRRLKVKLFLKGERCYSDKCSLEKKKSERFVRRRRRTSQYGLQLRGKQRVRWEYGIMENQFRRYYHLAEKSPNITGEEFLRLLERRLDNVVYRLSFSFSRAQGRQLVNHGHFLVNGRVVDIASYLMKEGDVIEFSKKSKKSPLVKQILEASPEKVIPEWLEIDKGAMKGTIKRFPLKEELSQEIDLNLIVEYYSR</sequence>
<dbReference type="HAMAP" id="MF_01306_B">
    <property type="entry name" value="Ribosomal_uS4_B"/>
    <property type="match status" value="1"/>
</dbReference>
<evidence type="ECO:0000313" key="8">
    <source>
        <dbReference type="EMBL" id="KKM64472.1"/>
    </source>
</evidence>
<dbReference type="FunFam" id="3.10.290.10:FF:000001">
    <property type="entry name" value="30S ribosomal protein S4"/>
    <property type="match status" value="1"/>
</dbReference>
<comment type="similarity">
    <text evidence="1">Belongs to the universal ribosomal protein uS4 family.</text>
</comment>
<dbReference type="PROSITE" id="PS50889">
    <property type="entry name" value="S4"/>
    <property type="match status" value="1"/>
</dbReference>
<dbReference type="EMBL" id="LAZR01010891">
    <property type="protein sequence ID" value="KKM64472.1"/>
    <property type="molecule type" value="Genomic_DNA"/>
</dbReference>
<dbReference type="InterPro" id="IPR001912">
    <property type="entry name" value="Ribosomal_uS4_N"/>
</dbReference>
<keyword evidence="2" id="KW-0699">rRNA-binding</keyword>
<protein>
    <submittedName>
        <fullName evidence="8">Uncharacterized protein</fullName>
    </submittedName>
</protein>
<evidence type="ECO:0000256" key="1">
    <source>
        <dbReference type="ARBA" id="ARBA00007465"/>
    </source>
</evidence>
<dbReference type="CDD" id="cd00165">
    <property type="entry name" value="S4"/>
    <property type="match status" value="1"/>
</dbReference>
<keyword evidence="5" id="KW-0687">Ribonucleoprotein</keyword>
<dbReference type="InterPro" id="IPR022801">
    <property type="entry name" value="Ribosomal_uS4"/>
</dbReference>
<dbReference type="Pfam" id="PF01479">
    <property type="entry name" value="S4"/>
    <property type="match status" value="1"/>
</dbReference>
<evidence type="ECO:0000256" key="3">
    <source>
        <dbReference type="ARBA" id="ARBA00022884"/>
    </source>
</evidence>
<evidence type="ECO:0000256" key="5">
    <source>
        <dbReference type="ARBA" id="ARBA00023274"/>
    </source>
</evidence>
<comment type="caution">
    <text evidence="8">The sequence shown here is derived from an EMBL/GenBank/DDBJ whole genome shotgun (WGS) entry which is preliminary data.</text>
</comment>
<dbReference type="NCBIfam" id="NF003717">
    <property type="entry name" value="PRK05327.1"/>
    <property type="match status" value="1"/>
</dbReference>
<dbReference type="PANTHER" id="PTHR11831:SF4">
    <property type="entry name" value="SMALL RIBOSOMAL SUBUNIT PROTEIN US4M"/>
    <property type="match status" value="1"/>
</dbReference>
<dbReference type="GO" id="GO:0003735">
    <property type="term" value="F:structural constituent of ribosome"/>
    <property type="evidence" value="ECO:0007669"/>
    <property type="project" value="InterPro"/>
</dbReference>
<dbReference type="Gene3D" id="1.10.1050.10">
    <property type="entry name" value="Ribosomal Protein S4 Delta 41, Chain A, domain 1"/>
    <property type="match status" value="1"/>
</dbReference>
<dbReference type="PANTHER" id="PTHR11831">
    <property type="entry name" value="30S 40S RIBOSOMAL PROTEIN"/>
    <property type="match status" value="1"/>
</dbReference>
<evidence type="ECO:0000256" key="4">
    <source>
        <dbReference type="ARBA" id="ARBA00022980"/>
    </source>
</evidence>
<name>A0A0F9M5I7_9ZZZZ</name>
<keyword evidence="3" id="KW-0694">RNA-binding</keyword>
<dbReference type="InterPro" id="IPR036986">
    <property type="entry name" value="S4_RNA-bd_sf"/>
</dbReference>
<evidence type="ECO:0000259" key="6">
    <source>
        <dbReference type="SMART" id="SM00363"/>
    </source>
</evidence>
<accession>A0A0F9M5I7</accession>
<feature type="domain" description="RNA-binding S4" evidence="6">
    <location>
        <begin position="96"/>
        <end position="158"/>
    </location>
</feature>
<dbReference type="SUPFAM" id="SSF55174">
    <property type="entry name" value="Alpha-L RNA-binding motif"/>
    <property type="match status" value="1"/>
</dbReference>
<dbReference type="InterPro" id="IPR005709">
    <property type="entry name" value="Ribosomal_uS4_bac-type"/>
</dbReference>
<dbReference type="InterPro" id="IPR002942">
    <property type="entry name" value="S4_RNA-bd"/>
</dbReference>
<dbReference type="SMART" id="SM01390">
    <property type="entry name" value="Ribosomal_S4"/>
    <property type="match status" value="1"/>
</dbReference>
<dbReference type="GO" id="GO:0019843">
    <property type="term" value="F:rRNA binding"/>
    <property type="evidence" value="ECO:0007669"/>
    <property type="project" value="UniProtKB-KW"/>
</dbReference>
<dbReference type="GO" id="GO:0015935">
    <property type="term" value="C:small ribosomal subunit"/>
    <property type="evidence" value="ECO:0007669"/>
    <property type="project" value="InterPro"/>
</dbReference>
<keyword evidence="4" id="KW-0689">Ribosomal protein</keyword>
<organism evidence="8">
    <name type="scientific">marine sediment metagenome</name>
    <dbReference type="NCBI Taxonomy" id="412755"/>
    <lineage>
        <taxon>unclassified sequences</taxon>
        <taxon>metagenomes</taxon>
        <taxon>ecological metagenomes</taxon>
    </lineage>
</organism>
<gene>
    <name evidence="8" type="ORF">LCGC14_1501000</name>
</gene>
<dbReference type="NCBIfam" id="TIGR01017">
    <property type="entry name" value="rpsD_bact"/>
    <property type="match status" value="1"/>
</dbReference>
<dbReference type="AlphaFoldDB" id="A0A0F9M5I7"/>
<dbReference type="GO" id="GO:0042274">
    <property type="term" value="P:ribosomal small subunit biogenesis"/>
    <property type="evidence" value="ECO:0007669"/>
    <property type="project" value="TreeGrafter"/>
</dbReference>
<feature type="domain" description="Small ribosomal subunit protein uS4 N-terminal" evidence="7">
    <location>
        <begin position="3"/>
        <end position="95"/>
    </location>
</feature>
<evidence type="ECO:0000259" key="7">
    <source>
        <dbReference type="SMART" id="SM01390"/>
    </source>
</evidence>
<reference evidence="8" key="1">
    <citation type="journal article" date="2015" name="Nature">
        <title>Complex archaea that bridge the gap between prokaryotes and eukaryotes.</title>
        <authorList>
            <person name="Spang A."/>
            <person name="Saw J.H."/>
            <person name="Jorgensen S.L."/>
            <person name="Zaremba-Niedzwiedzka K."/>
            <person name="Martijn J."/>
            <person name="Lind A.E."/>
            <person name="van Eijk R."/>
            <person name="Schleper C."/>
            <person name="Guy L."/>
            <person name="Ettema T.J."/>
        </authorList>
    </citation>
    <scope>NUCLEOTIDE SEQUENCE</scope>
</reference>